<keyword evidence="1" id="KW-0812">Transmembrane</keyword>
<feature type="transmembrane region" description="Helical" evidence="1">
    <location>
        <begin position="105"/>
        <end position="126"/>
    </location>
</feature>
<keyword evidence="1" id="KW-1133">Transmembrane helix</keyword>
<name>A0AAW2H5Y5_9HYME</name>
<evidence type="ECO:0000313" key="2">
    <source>
        <dbReference type="EMBL" id="KAL0134848.1"/>
    </source>
</evidence>
<comment type="caution">
    <text evidence="2">The sequence shown here is derived from an EMBL/GenBank/DDBJ whole genome shotgun (WGS) entry which is preliminary data.</text>
</comment>
<keyword evidence="3" id="KW-1185">Reference proteome</keyword>
<dbReference type="EMBL" id="JADYXP020000001">
    <property type="protein sequence ID" value="KAL0134848.1"/>
    <property type="molecule type" value="Genomic_DNA"/>
</dbReference>
<organism evidence="2 3">
    <name type="scientific">Cardiocondyla obscurior</name>
    <dbReference type="NCBI Taxonomy" id="286306"/>
    <lineage>
        <taxon>Eukaryota</taxon>
        <taxon>Metazoa</taxon>
        <taxon>Ecdysozoa</taxon>
        <taxon>Arthropoda</taxon>
        <taxon>Hexapoda</taxon>
        <taxon>Insecta</taxon>
        <taxon>Pterygota</taxon>
        <taxon>Neoptera</taxon>
        <taxon>Endopterygota</taxon>
        <taxon>Hymenoptera</taxon>
        <taxon>Apocrita</taxon>
        <taxon>Aculeata</taxon>
        <taxon>Formicoidea</taxon>
        <taxon>Formicidae</taxon>
        <taxon>Myrmicinae</taxon>
        <taxon>Cardiocondyla</taxon>
    </lineage>
</organism>
<reference evidence="2 3" key="1">
    <citation type="submission" date="2023-03" db="EMBL/GenBank/DDBJ databases">
        <title>High recombination rates correlate with genetic variation in Cardiocondyla obscurior ants.</title>
        <authorList>
            <person name="Errbii M."/>
        </authorList>
    </citation>
    <scope>NUCLEOTIDE SEQUENCE [LARGE SCALE GENOMIC DNA]</scope>
    <source>
        <strain evidence="2">Alpha-2009</strain>
        <tissue evidence="2">Whole body</tissue>
    </source>
</reference>
<dbReference type="AlphaFoldDB" id="A0AAW2H5Y5"/>
<proteinExistence type="predicted"/>
<dbReference type="Proteomes" id="UP001430953">
    <property type="component" value="Unassembled WGS sequence"/>
</dbReference>
<evidence type="ECO:0000313" key="3">
    <source>
        <dbReference type="Proteomes" id="UP001430953"/>
    </source>
</evidence>
<evidence type="ECO:0000256" key="1">
    <source>
        <dbReference type="SAM" id="Phobius"/>
    </source>
</evidence>
<accession>A0AAW2H5Y5</accession>
<protein>
    <submittedName>
        <fullName evidence="2">Uncharacterized protein</fullName>
    </submittedName>
</protein>
<keyword evidence="1" id="KW-0472">Membrane</keyword>
<gene>
    <name evidence="2" type="ORF">PUN28_001553</name>
</gene>
<sequence length="130" mass="15622">MMNFNNYILIKYIIKNNITTTRYFEIINQYHLLQDCVIKLKAHTFLYEYGKKKKFVLLSPYVEKIFVKFDFYAGWRSKWGARDYVRADPTARSVALVTIDGDKRVTVFFFFFFYLMKTFSAVARVVKIFN</sequence>